<dbReference type="InterPro" id="IPR013087">
    <property type="entry name" value="Znf_C2H2_type"/>
</dbReference>
<dbReference type="SUPFAM" id="SSF57667">
    <property type="entry name" value="beta-beta-alpha zinc fingers"/>
    <property type="match status" value="2"/>
</dbReference>
<dbReference type="PROSITE" id="PS00028">
    <property type="entry name" value="ZINC_FINGER_C2H2_1"/>
    <property type="match status" value="5"/>
</dbReference>
<evidence type="ECO:0000313" key="8">
    <source>
        <dbReference type="RefSeq" id="XP_014673045.1"/>
    </source>
</evidence>
<evidence type="ECO:0000313" key="7">
    <source>
        <dbReference type="Proteomes" id="UP000695022"/>
    </source>
</evidence>
<name>A0ABM1ELH4_PRICU</name>
<proteinExistence type="predicted"/>
<dbReference type="PANTHER" id="PTHR24379">
    <property type="entry name" value="KRAB AND ZINC FINGER DOMAIN-CONTAINING"/>
    <property type="match status" value="1"/>
</dbReference>
<dbReference type="PROSITE" id="PS50157">
    <property type="entry name" value="ZINC_FINGER_C2H2_2"/>
    <property type="match status" value="5"/>
</dbReference>
<evidence type="ECO:0000256" key="5">
    <source>
        <dbReference type="PROSITE-ProRule" id="PRU00042"/>
    </source>
</evidence>
<evidence type="ECO:0000256" key="4">
    <source>
        <dbReference type="ARBA" id="ARBA00022833"/>
    </source>
</evidence>
<protein>
    <submittedName>
        <fullName evidence="8">Uncharacterized protein LOC106813427</fullName>
    </submittedName>
</protein>
<keyword evidence="3 5" id="KW-0863">Zinc-finger</keyword>
<dbReference type="PANTHER" id="PTHR24379:SF121">
    <property type="entry name" value="C2H2-TYPE DOMAIN-CONTAINING PROTEIN"/>
    <property type="match status" value="1"/>
</dbReference>
<dbReference type="GeneID" id="106813427"/>
<gene>
    <name evidence="8" type="primary">LOC106813427</name>
</gene>
<evidence type="ECO:0000256" key="3">
    <source>
        <dbReference type="ARBA" id="ARBA00022771"/>
    </source>
</evidence>
<dbReference type="InterPro" id="IPR036236">
    <property type="entry name" value="Znf_C2H2_sf"/>
</dbReference>
<keyword evidence="7" id="KW-1185">Reference proteome</keyword>
<keyword evidence="2" id="KW-0677">Repeat</keyword>
<reference evidence="8" key="1">
    <citation type="submission" date="2025-08" db="UniProtKB">
        <authorList>
            <consortium name="RefSeq"/>
        </authorList>
    </citation>
    <scope>IDENTIFICATION</scope>
</reference>
<sequence length="805" mass="89953">MEHRDWFKLHIEHRDWFKLHMDEEFNSMDVTLTDDLSLGGYESSGNGTELVDLTCHLCNETFITLRDLEQHVVIHTQVNKEFKPFKCPMCDKKFLKYNTLRLHMTIHSEDGAKNECVYCKKRFAIVTDLRRHLRTHTGERPYKCSVCSKSFGREYTLKIHMLTHNRQRKVYKCKLCQIKFVKLSEVNRHYMEQHAGRKGNTYTCNCCCQYFPVKHDFVKHIECCCQSQTLAAGAVAAATPQPSYTAPCCRPPPSAGVAARLRAPPLRSHIAMVQPVPGPSTRVVAATPRAPFAVTAATQQQQQTTPYGQMRGESLFFGDGGFPASSAAQGGYTIAADQFGCNCGCGSGCRCHGNSNMPTDSRMVVIRPSQSNPIPPCGPLTVENQPGVVLRGGQAAVASNELALVPVTSAKASSESKGKELAGDRNDVDDVVIIKSEPEDLVQLESLGEDSEGCLLVFPLTEIQSTVALWPESEGKAVYFWPECVDGIEFPASLVLYHVRELSTAIRDRDGGRLYKMLFEITEEERRKYEYVVSLEEGLDSTMRSGFRKTQCDQILWNFHDAVQQKRVFIRSDESFDSVSSVGVLIDTRNDTSGKIRKKLGESSKMYSWDVQTFSEILRTWSDRGADADAEDSKCQFNKLRAWILAKLNQGDCNVTAKPLDLELQSFAVGREQNSITCKLYHDLQKCSANIVGAGVKGLLGDLSITTLDLHREISTEFVFILPIVSSVVSVDYEKYCTLVISNMTSAFKQSKKYVFVLDVMDPAKLLQSLHGFTADNYSVCCSVNAEHKRAACIMLTVEPQYLTV</sequence>
<feature type="domain" description="C2H2-type" evidence="6">
    <location>
        <begin position="114"/>
        <end position="141"/>
    </location>
</feature>
<organism evidence="7 8">
    <name type="scientific">Priapulus caudatus</name>
    <name type="common">Priapulid worm</name>
    <dbReference type="NCBI Taxonomy" id="37621"/>
    <lineage>
        <taxon>Eukaryota</taxon>
        <taxon>Metazoa</taxon>
        <taxon>Ecdysozoa</taxon>
        <taxon>Scalidophora</taxon>
        <taxon>Priapulida</taxon>
        <taxon>Priapulimorpha</taxon>
        <taxon>Priapulimorphida</taxon>
        <taxon>Priapulidae</taxon>
        <taxon>Priapulus</taxon>
    </lineage>
</organism>
<feature type="domain" description="C2H2-type" evidence="6">
    <location>
        <begin position="85"/>
        <end position="112"/>
    </location>
</feature>
<dbReference type="Proteomes" id="UP000695022">
    <property type="component" value="Unplaced"/>
</dbReference>
<dbReference type="SMART" id="SM00355">
    <property type="entry name" value="ZnF_C2H2"/>
    <property type="match status" value="5"/>
</dbReference>
<dbReference type="RefSeq" id="XP_014673045.1">
    <property type="nucleotide sequence ID" value="XM_014817559.1"/>
</dbReference>
<evidence type="ECO:0000256" key="1">
    <source>
        <dbReference type="ARBA" id="ARBA00022723"/>
    </source>
</evidence>
<dbReference type="Pfam" id="PF00096">
    <property type="entry name" value="zf-C2H2"/>
    <property type="match status" value="2"/>
</dbReference>
<feature type="domain" description="C2H2-type" evidence="6">
    <location>
        <begin position="171"/>
        <end position="199"/>
    </location>
</feature>
<evidence type="ECO:0000259" key="6">
    <source>
        <dbReference type="PROSITE" id="PS50157"/>
    </source>
</evidence>
<evidence type="ECO:0000256" key="2">
    <source>
        <dbReference type="ARBA" id="ARBA00022737"/>
    </source>
</evidence>
<dbReference type="Gene3D" id="3.30.160.60">
    <property type="entry name" value="Classic Zinc Finger"/>
    <property type="match status" value="3"/>
</dbReference>
<keyword evidence="4" id="KW-0862">Zinc</keyword>
<keyword evidence="1" id="KW-0479">Metal-binding</keyword>
<feature type="domain" description="C2H2-type" evidence="6">
    <location>
        <begin position="142"/>
        <end position="169"/>
    </location>
</feature>
<accession>A0ABM1ELH4</accession>
<feature type="domain" description="C2H2-type" evidence="6">
    <location>
        <begin position="53"/>
        <end position="80"/>
    </location>
</feature>